<dbReference type="Proteomes" id="UP000216442">
    <property type="component" value="Unassembled WGS sequence"/>
</dbReference>
<sequence length="188" mass="20959">MQNDSDRFFVLTGGPGSGKTTLIEALRSAGLATSPEAGRGIIRDQLAIGGPALPWHDPAQFAELMLSWELRSYRAALEQNGPVFFDRGVPDTLGYLRLTGLPVPDHVRNAAERFRYASHVFIAPPWPEIFRQDSERKQTLDEAERTYHALTGIYTELGYELVALPLAPVEARLRFIFAVAGLQLEPRR</sequence>
<dbReference type="RefSeq" id="WP_095494714.1">
    <property type="nucleotide sequence ID" value="NZ_NPKJ01000060.1"/>
</dbReference>
<name>A0A271LIX6_9HYPH</name>
<feature type="domain" description="NadR/Ttd14 AAA" evidence="1">
    <location>
        <begin position="9"/>
        <end position="172"/>
    </location>
</feature>
<gene>
    <name evidence="2" type="ORF">CIT26_23160</name>
</gene>
<dbReference type="EMBL" id="NPKJ01000060">
    <property type="protein sequence ID" value="PAQ07280.1"/>
    <property type="molecule type" value="Genomic_DNA"/>
</dbReference>
<dbReference type="AlphaFoldDB" id="A0A271LIX6"/>
<keyword evidence="3" id="KW-1185">Reference proteome</keyword>
<dbReference type="Pfam" id="PF13521">
    <property type="entry name" value="AAA_28"/>
    <property type="match status" value="1"/>
</dbReference>
<accession>A0A271LIX6</accession>
<proteinExistence type="predicted"/>
<evidence type="ECO:0000313" key="3">
    <source>
        <dbReference type="Proteomes" id="UP000216442"/>
    </source>
</evidence>
<evidence type="ECO:0000259" key="1">
    <source>
        <dbReference type="Pfam" id="PF13521"/>
    </source>
</evidence>
<evidence type="ECO:0000313" key="2">
    <source>
        <dbReference type="EMBL" id="PAQ07280.1"/>
    </source>
</evidence>
<comment type="caution">
    <text evidence="2">The sequence shown here is derived from an EMBL/GenBank/DDBJ whole genome shotgun (WGS) entry which is preliminary data.</text>
</comment>
<dbReference type="Gene3D" id="3.40.50.300">
    <property type="entry name" value="P-loop containing nucleotide triphosphate hydrolases"/>
    <property type="match status" value="1"/>
</dbReference>
<dbReference type="OrthoDB" id="5638848at2"/>
<dbReference type="InterPro" id="IPR038727">
    <property type="entry name" value="NadR/Ttd14_AAA_dom"/>
</dbReference>
<dbReference type="SUPFAM" id="SSF52540">
    <property type="entry name" value="P-loop containing nucleoside triphosphate hydrolases"/>
    <property type="match status" value="1"/>
</dbReference>
<protein>
    <submittedName>
        <fullName evidence="2">ATPase</fullName>
    </submittedName>
</protein>
<reference evidence="2 3" key="1">
    <citation type="submission" date="2017-08" db="EMBL/GenBank/DDBJ databases">
        <title>Mesorhizobium wenxinae sp. nov., a novel rhizobial species isolated from root nodules of chickpea (Cicer arietinum L.).</title>
        <authorList>
            <person name="Zhang J."/>
        </authorList>
    </citation>
    <scope>NUCLEOTIDE SEQUENCE [LARGE SCALE GENOMIC DNA]</scope>
    <source>
        <strain evidence="2 3">SDW018</strain>
    </source>
</reference>
<dbReference type="InterPro" id="IPR027417">
    <property type="entry name" value="P-loop_NTPase"/>
</dbReference>
<organism evidence="2 3">
    <name type="scientific">Mesorhizobium temperatum</name>
    <dbReference type="NCBI Taxonomy" id="241416"/>
    <lineage>
        <taxon>Bacteria</taxon>
        <taxon>Pseudomonadati</taxon>
        <taxon>Pseudomonadota</taxon>
        <taxon>Alphaproteobacteria</taxon>
        <taxon>Hyphomicrobiales</taxon>
        <taxon>Phyllobacteriaceae</taxon>
        <taxon>Mesorhizobium</taxon>
    </lineage>
</organism>